<dbReference type="RefSeq" id="WP_188242705.1">
    <property type="nucleotide sequence ID" value="NZ_JABTCF010000002.1"/>
</dbReference>
<dbReference type="EMBL" id="JABTCF010000002">
    <property type="protein sequence ID" value="MBD0777175.1"/>
    <property type="molecule type" value="Genomic_DNA"/>
</dbReference>
<proteinExistence type="predicted"/>
<evidence type="ECO:0000313" key="1">
    <source>
        <dbReference type="EMBL" id="MBD0777175.1"/>
    </source>
</evidence>
<comment type="caution">
    <text evidence="1">The sequence shown here is derived from an EMBL/GenBank/DDBJ whole genome shotgun (WGS) entry which is preliminary data.</text>
</comment>
<keyword evidence="2" id="KW-1185">Reference proteome</keyword>
<gene>
    <name evidence="1" type="ORF">HPE56_05150</name>
</gene>
<evidence type="ECO:0000313" key="2">
    <source>
        <dbReference type="Proteomes" id="UP001166021"/>
    </source>
</evidence>
<protein>
    <recommendedName>
        <fullName evidence="3">Preprotein translocase subunit SecB</fullName>
    </recommendedName>
</protein>
<evidence type="ECO:0008006" key="3">
    <source>
        <dbReference type="Google" id="ProtNLM"/>
    </source>
</evidence>
<name>A0ABR7UYN1_9FLAO</name>
<dbReference type="Proteomes" id="UP001166021">
    <property type="component" value="Unassembled WGS sequence"/>
</dbReference>
<accession>A0ABR7UYN1</accession>
<organism evidence="1 2">
    <name type="scientific">Maribacter aquimaris</name>
    <dbReference type="NCBI Taxonomy" id="2737171"/>
    <lineage>
        <taxon>Bacteria</taxon>
        <taxon>Pseudomonadati</taxon>
        <taxon>Bacteroidota</taxon>
        <taxon>Flavobacteriia</taxon>
        <taxon>Flavobacteriales</taxon>
        <taxon>Flavobacteriaceae</taxon>
        <taxon>Maribacter</taxon>
    </lineage>
</organism>
<sequence length="142" mass="16110">MKKSDVSIEIYNAKPLSFQVNSENEFEGDLKFENINLALKTEFQVDRKNSAVAVKIDLTVVLKENDEDLFSLVSFFEFGVFKLEDVLTNKKDKESDLDSSFARKLLNIAIGGSRGMLSVYLSSTQYNDFTLPIANIPDDYFD</sequence>
<reference evidence="1" key="1">
    <citation type="submission" date="2020-05" db="EMBL/GenBank/DDBJ databases">
        <title>The draft genome sequence of Maribacter sp. ANRC-HE7.</title>
        <authorList>
            <person name="Mu L."/>
        </authorList>
    </citation>
    <scope>NUCLEOTIDE SEQUENCE</scope>
    <source>
        <strain evidence="1">ANRC-HE7</strain>
    </source>
</reference>